<comment type="caution">
    <text evidence="2">The sequence shown here is derived from an EMBL/GenBank/DDBJ whole genome shotgun (WGS) entry which is preliminary data.</text>
</comment>
<name>A0ABP2LI97_9VIBR</name>
<keyword evidence="3" id="KW-1185">Reference proteome</keyword>
<reference evidence="2 3" key="1">
    <citation type="journal article" date="2012" name="Int. J. Syst. Evol. Microbiol.">
        <title>Vibrio caribbeanicus sp. nov., isolated from the marine sponge Scleritoderma cyanea.</title>
        <authorList>
            <person name="Hoffmann M."/>
            <person name="Monday S.R."/>
            <person name="Allard M.W."/>
            <person name="Strain E.A."/>
            <person name="Whittaker P."/>
            <person name="Naum M."/>
            <person name="McCarthy P.J."/>
            <person name="Lopez J.V."/>
            <person name="Fischer M."/>
            <person name="Brown E.W."/>
        </authorList>
    </citation>
    <scope>NUCLEOTIDE SEQUENCE [LARGE SCALE GENOMIC DNA]</scope>
    <source>
        <strain evidence="2 3">ATCC 19109</strain>
    </source>
</reference>
<sequence>MFELEAILRKMTLDVKAMPIKGKIIRSMVLSIVLFIVVVVSALQTSLS</sequence>
<dbReference type="EMBL" id="AFWI01000166">
    <property type="protein sequence ID" value="EGU52466.1"/>
    <property type="molecule type" value="Genomic_DNA"/>
</dbReference>
<keyword evidence="1" id="KW-1133">Transmembrane helix</keyword>
<gene>
    <name evidence="2" type="ORF">VITU9109_14493</name>
</gene>
<feature type="transmembrane region" description="Helical" evidence="1">
    <location>
        <begin position="24"/>
        <end position="43"/>
    </location>
</feature>
<accession>A0ABP2LI97</accession>
<evidence type="ECO:0000313" key="2">
    <source>
        <dbReference type="EMBL" id="EGU52466.1"/>
    </source>
</evidence>
<organism evidence="2 3">
    <name type="scientific">Vibrio tubiashii ATCC 19109</name>
    <dbReference type="NCBI Taxonomy" id="1051646"/>
    <lineage>
        <taxon>Bacteria</taxon>
        <taxon>Pseudomonadati</taxon>
        <taxon>Pseudomonadota</taxon>
        <taxon>Gammaproteobacteria</taxon>
        <taxon>Vibrionales</taxon>
        <taxon>Vibrionaceae</taxon>
        <taxon>Vibrio</taxon>
        <taxon>Vibrio oreintalis group</taxon>
    </lineage>
</organism>
<protein>
    <submittedName>
        <fullName evidence="2">Uncharacterized protein</fullName>
    </submittedName>
</protein>
<evidence type="ECO:0000256" key="1">
    <source>
        <dbReference type="SAM" id="Phobius"/>
    </source>
</evidence>
<keyword evidence="1" id="KW-0472">Membrane</keyword>
<proteinExistence type="predicted"/>
<evidence type="ECO:0000313" key="3">
    <source>
        <dbReference type="Proteomes" id="UP000003836"/>
    </source>
</evidence>
<keyword evidence="1" id="KW-0812">Transmembrane</keyword>
<dbReference type="Proteomes" id="UP000003836">
    <property type="component" value="Unassembled WGS sequence"/>
</dbReference>